<reference evidence="13 14" key="2">
    <citation type="submission" date="2015-01" db="EMBL/GenBank/DDBJ databases">
        <authorList>
            <consortium name="NBRP consortium"/>
            <person name="Sawabe T."/>
            <person name="Meirelles P."/>
            <person name="Feng G."/>
            <person name="Sayaka M."/>
            <person name="Hattori M."/>
            <person name="Ohkuma M."/>
        </authorList>
    </citation>
    <scope>NUCLEOTIDE SEQUENCE [LARGE SCALE GENOMIC DNA]</scope>
    <source>
        <strain evidence="14">JCM 19231</strain>
    </source>
</reference>
<dbReference type="EMBL" id="BBRZ01000107">
    <property type="protein sequence ID" value="GAM58843.1"/>
    <property type="molecule type" value="Genomic_DNA"/>
</dbReference>
<comment type="caution">
    <text evidence="13">The sequence shown here is derived from an EMBL/GenBank/DDBJ whole genome shotgun (WGS) entry which is preliminary data.</text>
</comment>
<comment type="catalytic activity">
    <reaction evidence="10">
        <text>(S)-malate(in) + succinate(out) = (S)-malate(out) + succinate(in)</text>
        <dbReference type="Rhea" id="RHEA:29327"/>
        <dbReference type="ChEBI" id="CHEBI:15589"/>
        <dbReference type="ChEBI" id="CHEBI:30031"/>
    </reaction>
    <physiologicalReaction direction="right-to-left" evidence="10">
        <dbReference type="Rhea" id="RHEA:29329"/>
    </physiologicalReaction>
</comment>
<keyword evidence="5" id="KW-0997">Cell inner membrane</keyword>
<dbReference type="PANTHER" id="PTHR36106">
    <property type="entry name" value="ANAEROBIC C4-DICARBOXYLATE TRANSPORTER DCUB"/>
    <property type="match status" value="1"/>
</dbReference>
<dbReference type="PANTHER" id="PTHR36106:SF3">
    <property type="entry name" value="ANAEROBIC C4-DICARBOXYLATE TRANSPORTER DCUB"/>
    <property type="match status" value="1"/>
</dbReference>
<evidence type="ECO:0000256" key="12">
    <source>
        <dbReference type="SAM" id="Phobius"/>
    </source>
</evidence>
<sequence>MFYVHMLLLLAVIFVGIRYGGIAFGLLGGLGVSILSFFFGIAPGQPPIGVMLIILAVVAASATLEATGGLKLLVKYAEILLRKHPSKVVFLGPLCTYSLTVLVGTGHSVYPLLPVIYDVSIKRGIRRAPNGSLNYCIANGYYRKPDCGRSRCCYGDCCH</sequence>
<keyword evidence="3" id="KW-0813">Transport</keyword>
<dbReference type="AlphaFoldDB" id="A0A0B8P6J1"/>
<evidence type="ECO:0000256" key="8">
    <source>
        <dbReference type="ARBA" id="ARBA00023136"/>
    </source>
</evidence>
<evidence type="ECO:0000256" key="1">
    <source>
        <dbReference type="ARBA" id="ARBA00004429"/>
    </source>
</evidence>
<accession>A0A0B8P6J1</accession>
<dbReference type="GO" id="GO:0015556">
    <property type="term" value="F:C4-dicarboxylate transmembrane transporter activity"/>
    <property type="evidence" value="ECO:0007669"/>
    <property type="project" value="InterPro"/>
</dbReference>
<comment type="catalytic activity">
    <reaction evidence="11">
        <text>fumarate(in) + succinate(out) = fumarate(out) + succinate(in)</text>
        <dbReference type="Rhea" id="RHEA:29323"/>
        <dbReference type="ChEBI" id="CHEBI:29806"/>
        <dbReference type="ChEBI" id="CHEBI:30031"/>
    </reaction>
    <physiologicalReaction direction="right-to-left" evidence="11">
        <dbReference type="Rhea" id="RHEA:29325"/>
    </physiologicalReaction>
</comment>
<keyword evidence="14" id="KW-1185">Reference proteome</keyword>
<gene>
    <name evidence="13" type="ORF">JCM19231_4827</name>
</gene>
<comment type="catalytic activity">
    <reaction evidence="9">
        <text>L-aspartate(in) + succinate(out) = L-aspartate(out) + succinate(in)</text>
        <dbReference type="Rhea" id="RHEA:29343"/>
        <dbReference type="ChEBI" id="CHEBI:29991"/>
        <dbReference type="ChEBI" id="CHEBI:30031"/>
    </reaction>
    <physiologicalReaction direction="right-to-left" evidence="9">
        <dbReference type="Rhea" id="RHEA:29345"/>
    </physiologicalReaction>
</comment>
<keyword evidence="4" id="KW-1003">Cell membrane</keyword>
<dbReference type="InterPro" id="IPR004668">
    <property type="entry name" value="Anaer_Dcu_memb_transpt"/>
</dbReference>
<keyword evidence="8 12" id="KW-0472">Membrane</keyword>
<proteinExistence type="inferred from homology"/>
<feature type="transmembrane region" description="Helical" evidence="12">
    <location>
        <begin position="88"/>
        <end position="110"/>
    </location>
</feature>
<name>A0A0B8P6J1_9VIBR</name>
<feature type="transmembrane region" description="Helical" evidence="12">
    <location>
        <begin position="7"/>
        <end position="40"/>
    </location>
</feature>
<keyword evidence="7 12" id="KW-1133">Transmembrane helix</keyword>
<evidence type="ECO:0000256" key="6">
    <source>
        <dbReference type="ARBA" id="ARBA00022692"/>
    </source>
</evidence>
<evidence type="ECO:0000256" key="7">
    <source>
        <dbReference type="ARBA" id="ARBA00022989"/>
    </source>
</evidence>
<dbReference type="Pfam" id="PF03605">
    <property type="entry name" value="DcuA_DcuB"/>
    <property type="match status" value="1"/>
</dbReference>
<comment type="similarity">
    <text evidence="2">Belongs to the DcuA/DcuB transporter (TC 2.A.13.1) family.</text>
</comment>
<keyword evidence="6 12" id="KW-0812">Transmembrane</keyword>
<protein>
    <submittedName>
        <fullName evidence="13">C4-dicarboxylate like transporter</fullName>
    </submittedName>
</protein>
<dbReference type="GO" id="GO:0005886">
    <property type="term" value="C:plasma membrane"/>
    <property type="evidence" value="ECO:0007669"/>
    <property type="project" value="UniProtKB-SubCell"/>
</dbReference>
<comment type="subcellular location">
    <subcellularLocation>
        <location evidence="1">Cell inner membrane</location>
        <topology evidence="1">Multi-pass membrane protein</topology>
    </subcellularLocation>
</comment>
<evidence type="ECO:0000256" key="5">
    <source>
        <dbReference type="ARBA" id="ARBA00022519"/>
    </source>
</evidence>
<evidence type="ECO:0000256" key="11">
    <source>
        <dbReference type="ARBA" id="ARBA00034287"/>
    </source>
</evidence>
<evidence type="ECO:0000313" key="13">
    <source>
        <dbReference type="EMBL" id="GAM58843.1"/>
    </source>
</evidence>
<evidence type="ECO:0000256" key="2">
    <source>
        <dbReference type="ARBA" id="ARBA00006413"/>
    </source>
</evidence>
<evidence type="ECO:0000256" key="10">
    <source>
        <dbReference type="ARBA" id="ARBA00034284"/>
    </source>
</evidence>
<evidence type="ECO:0000313" key="14">
    <source>
        <dbReference type="Proteomes" id="UP000031671"/>
    </source>
</evidence>
<organism evidence="13 14">
    <name type="scientific">Vibrio ishigakensis</name>
    <dbReference type="NCBI Taxonomy" id="1481914"/>
    <lineage>
        <taxon>Bacteria</taxon>
        <taxon>Pseudomonadati</taxon>
        <taxon>Pseudomonadota</taxon>
        <taxon>Gammaproteobacteria</taxon>
        <taxon>Vibrionales</taxon>
        <taxon>Vibrionaceae</taxon>
        <taxon>Vibrio</taxon>
    </lineage>
</organism>
<evidence type="ECO:0000256" key="4">
    <source>
        <dbReference type="ARBA" id="ARBA00022475"/>
    </source>
</evidence>
<feature type="transmembrane region" description="Helical" evidence="12">
    <location>
        <begin position="46"/>
        <end position="67"/>
    </location>
</feature>
<evidence type="ECO:0000256" key="3">
    <source>
        <dbReference type="ARBA" id="ARBA00022448"/>
    </source>
</evidence>
<evidence type="ECO:0000256" key="9">
    <source>
        <dbReference type="ARBA" id="ARBA00034237"/>
    </source>
</evidence>
<dbReference type="Proteomes" id="UP000031671">
    <property type="component" value="Unassembled WGS sequence"/>
</dbReference>
<reference evidence="13 14" key="1">
    <citation type="submission" date="2015-01" db="EMBL/GenBank/DDBJ databases">
        <title>Vibrio sp. C1 JCM 19231 whole genome shotgun sequence.</title>
        <authorList>
            <person name="Sawabe T."/>
            <person name="Meirelles P."/>
            <person name="Feng G."/>
            <person name="Sayaka M."/>
            <person name="Hattori M."/>
            <person name="Ohkuma M."/>
        </authorList>
    </citation>
    <scope>NUCLEOTIDE SEQUENCE [LARGE SCALE GENOMIC DNA]</scope>
    <source>
        <strain evidence="14">JCM 19231</strain>
    </source>
</reference>